<accession>A0ABQ5DZK9</accession>
<evidence type="ECO:0000256" key="2">
    <source>
        <dbReference type="ARBA" id="ARBA00022695"/>
    </source>
</evidence>
<dbReference type="InterPro" id="IPR043502">
    <property type="entry name" value="DNA/RNA_pol_sf"/>
</dbReference>
<sequence>MAFLLAEERFLKIKQAIEEEQNQPKDIQKLMLKLLNDLKIYDEILLKQEEQAVQEEQEEQAAQSFILNRNFPMVDDDEYTILYRLTKAIIPDLPTEEPDNSLSMGDEHLSTILETESDKLIKSSVKNLVLIPSESKGISEDIYDVPSCDNNHFDAKFGLINSLLSRDISIASPKIDFLPEEFAGELDLIDPILPGIDEDNFDEEEGEIDIDIFQIEDEILREKLLNVNLLIDKIEALNLTPSIPFVFEYPSSSPIPVIDSDFLIEEVDTFLVSKDSILPGIESDFDSEGDIIFLNLLKDDPNPEYERFTFDIEPDVPVINNFDKLNEDECFNPGGVRQFWLYAREVRTLWYTAMLRIKGWRDFDEKGEVVFALKMWRHYLYGTKCVVFTDHKSLQHILDQKELNMRQRRWLELLSDYDCEIRYHPGKAKVVADALSRKERKYQKPLDLLVQPEIPQWKWENITMDFVTKLPKTATGQDTIWDMLRVCVLDFGKGWDRHLPLVEFSYNSSYHTSNKAAPFEALYGRKCRSPICWAEVGDSQLTGPEIIHETTKKIIQIKSRI</sequence>
<keyword evidence="4" id="KW-0255">Endonuclease</keyword>
<dbReference type="SUPFAM" id="SSF56672">
    <property type="entry name" value="DNA/RNA polymerases"/>
    <property type="match status" value="1"/>
</dbReference>
<evidence type="ECO:0000256" key="3">
    <source>
        <dbReference type="ARBA" id="ARBA00022722"/>
    </source>
</evidence>
<evidence type="ECO:0000256" key="1">
    <source>
        <dbReference type="ARBA" id="ARBA00022679"/>
    </source>
</evidence>
<keyword evidence="5" id="KW-0378">Hydrolase</keyword>
<comment type="caution">
    <text evidence="8">The sequence shown here is derived from an EMBL/GenBank/DDBJ whole genome shotgun (WGS) entry which is preliminary data.</text>
</comment>
<gene>
    <name evidence="8" type="ORF">Tco_0953275</name>
</gene>
<keyword evidence="9" id="KW-1185">Reference proteome</keyword>
<keyword evidence="2" id="KW-0548">Nucleotidyltransferase</keyword>
<evidence type="ECO:0000256" key="5">
    <source>
        <dbReference type="ARBA" id="ARBA00022801"/>
    </source>
</evidence>
<dbReference type="CDD" id="cd09274">
    <property type="entry name" value="RNase_HI_RT_Ty3"/>
    <property type="match status" value="1"/>
</dbReference>
<dbReference type="InterPro" id="IPR041373">
    <property type="entry name" value="RT_RNaseH"/>
</dbReference>
<dbReference type="PANTHER" id="PTHR45835">
    <property type="entry name" value="YALI0A06105P"/>
    <property type="match status" value="1"/>
</dbReference>
<proteinExistence type="predicted"/>
<dbReference type="InterPro" id="IPR036397">
    <property type="entry name" value="RNaseH_sf"/>
</dbReference>
<evidence type="ECO:0000259" key="7">
    <source>
        <dbReference type="Pfam" id="PF17917"/>
    </source>
</evidence>
<evidence type="ECO:0000313" key="8">
    <source>
        <dbReference type="EMBL" id="GJT44560.1"/>
    </source>
</evidence>
<dbReference type="Gene3D" id="3.30.420.10">
    <property type="entry name" value="Ribonuclease H-like superfamily/Ribonuclease H"/>
    <property type="match status" value="1"/>
</dbReference>
<organism evidence="8 9">
    <name type="scientific">Tanacetum coccineum</name>
    <dbReference type="NCBI Taxonomy" id="301880"/>
    <lineage>
        <taxon>Eukaryota</taxon>
        <taxon>Viridiplantae</taxon>
        <taxon>Streptophyta</taxon>
        <taxon>Embryophyta</taxon>
        <taxon>Tracheophyta</taxon>
        <taxon>Spermatophyta</taxon>
        <taxon>Magnoliopsida</taxon>
        <taxon>eudicotyledons</taxon>
        <taxon>Gunneridae</taxon>
        <taxon>Pentapetalae</taxon>
        <taxon>asterids</taxon>
        <taxon>campanulids</taxon>
        <taxon>Asterales</taxon>
        <taxon>Asteraceae</taxon>
        <taxon>Asteroideae</taxon>
        <taxon>Anthemideae</taxon>
        <taxon>Anthemidinae</taxon>
        <taxon>Tanacetum</taxon>
    </lineage>
</organism>
<name>A0ABQ5DZK9_9ASTR</name>
<dbReference type="Pfam" id="PF17917">
    <property type="entry name" value="RT_RNaseH"/>
    <property type="match status" value="1"/>
</dbReference>
<keyword evidence="1" id="KW-0808">Transferase</keyword>
<dbReference type="Proteomes" id="UP001151760">
    <property type="component" value="Unassembled WGS sequence"/>
</dbReference>
<evidence type="ECO:0000256" key="4">
    <source>
        <dbReference type="ARBA" id="ARBA00022759"/>
    </source>
</evidence>
<dbReference type="EMBL" id="BQNB010015823">
    <property type="protein sequence ID" value="GJT44560.1"/>
    <property type="molecule type" value="Genomic_DNA"/>
</dbReference>
<dbReference type="GO" id="GO:0003964">
    <property type="term" value="F:RNA-directed DNA polymerase activity"/>
    <property type="evidence" value="ECO:0007669"/>
    <property type="project" value="UniProtKB-KW"/>
</dbReference>
<dbReference type="PANTHER" id="PTHR45835:SF101">
    <property type="entry name" value="NUCLEOTIDYLTRANSFERASE, RIBONUCLEASE H"/>
    <property type="match status" value="1"/>
</dbReference>
<keyword evidence="6 8" id="KW-0695">RNA-directed DNA polymerase</keyword>
<evidence type="ECO:0000256" key="6">
    <source>
        <dbReference type="ARBA" id="ARBA00022918"/>
    </source>
</evidence>
<reference evidence="8" key="2">
    <citation type="submission" date="2022-01" db="EMBL/GenBank/DDBJ databases">
        <authorList>
            <person name="Yamashiro T."/>
            <person name="Shiraishi A."/>
            <person name="Satake H."/>
            <person name="Nakayama K."/>
        </authorList>
    </citation>
    <scope>NUCLEOTIDE SEQUENCE</scope>
</reference>
<evidence type="ECO:0000313" key="9">
    <source>
        <dbReference type="Proteomes" id="UP001151760"/>
    </source>
</evidence>
<feature type="domain" description="Reverse transcriptase RNase H-like" evidence="7">
    <location>
        <begin position="369"/>
        <end position="417"/>
    </location>
</feature>
<keyword evidence="3" id="KW-0540">Nuclease</keyword>
<protein>
    <submittedName>
        <fullName evidence="8">Reverse transcriptase domain-containing protein</fullName>
    </submittedName>
</protein>
<reference evidence="8" key="1">
    <citation type="journal article" date="2022" name="Int. J. Mol. Sci.">
        <title>Draft Genome of Tanacetum Coccineum: Genomic Comparison of Closely Related Tanacetum-Family Plants.</title>
        <authorList>
            <person name="Yamashiro T."/>
            <person name="Shiraishi A."/>
            <person name="Nakayama K."/>
            <person name="Satake H."/>
        </authorList>
    </citation>
    <scope>NUCLEOTIDE SEQUENCE</scope>
</reference>